<proteinExistence type="predicted"/>
<accession>A0A444ZR80</accession>
<dbReference type="AlphaFoldDB" id="A0A444ZR80"/>
<protein>
    <submittedName>
        <fullName evidence="1">Uncharacterized protein</fullName>
    </submittedName>
</protein>
<sequence>MRSRSISTELCAVLNASSSAETSFMEQKLQNAYRPLLQLPHKQFEGGHPMKAMMTRPLSHEYGQKLLPLNGIKIGVLAIRLKLLFPFDVWFSSLASRILCSSTP</sequence>
<gene>
    <name evidence="1" type="ORF">Ahy_B04g073741</name>
</gene>
<keyword evidence="2" id="KW-1185">Reference proteome</keyword>
<evidence type="ECO:0000313" key="2">
    <source>
        <dbReference type="Proteomes" id="UP000289738"/>
    </source>
</evidence>
<organism evidence="1 2">
    <name type="scientific">Arachis hypogaea</name>
    <name type="common">Peanut</name>
    <dbReference type="NCBI Taxonomy" id="3818"/>
    <lineage>
        <taxon>Eukaryota</taxon>
        <taxon>Viridiplantae</taxon>
        <taxon>Streptophyta</taxon>
        <taxon>Embryophyta</taxon>
        <taxon>Tracheophyta</taxon>
        <taxon>Spermatophyta</taxon>
        <taxon>Magnoliopsida</taxon>
        <taxon>eudicotyledons</taxon>
        <taxon>Gunneridae</taxon>
        <taxon>Pentapetalae</taxon>
        <taxon>rosids</taxon>
        <taxon>fabids</taxon>
        <taxon>Fabales</taxon>
        <taxon>Fabaceae</taxon>
        <taxon>Papilionoideae</taxon>
        <taxon>50 kb inversion clade</taxon>
        <taxon>dalbergioids sensu lato</taxon>
        <taxon>Dalbergieae</taxon>
        <taxon>Pterocarpus clade</taxon>
        <taxon>Arachis</taxon>
    </lineage>
</organism>
<name>A0A444ZR80_ARAHY</name>
<dbReference type="Proteomes" id="UP000289738">
    <property type="component" value="Chromosome B04"/>
</dbReference>
<evidence type="ECO:0000313" key="1">
    <source>
        <dbReference type="EMBL" id="RYR16710.1"/>
    </source>
</evidence>
<dbReference type="EMBL" id="SDMP01000014">
    <property type="protein sequence ID" value="RYR16710.1"/>
    <property type="molecule type" value="Genomic_DNA"/>
</dbReference>
<comment type="caution">
    <text evidence="1">The sequence shown here is derived from an EMBL/GenBank/DDBJ whole genome shotgun (WGS) entry which is preliminary data.</text>
</comment>
<reference evidence="1 2" key="1">
    <citation type="submission" date="2019-01" db="EMBL/GenBank/DDBJ databases">
        <title>Sequencing of cultivated peanut Arachis hypogaea provides insights into genome evolution and oil improvement.</title>
        <authorList>
            <person name="Chen X."/>
        </authorList>
    </citation>
    <scope>NUCLEOTIDE SEQUENCE [LARGE SCALE GENOMIC DNA]</scope>
    <source>
        <strain evidence="2">cv. Fuhuasheng</strain>
        <tissue evidence="1">Leaves</tissue>
    </source>
</reference>